<dbReference type="OrthoDB" id="2066210at2"/>
<reference evidence="1 2" key="1">
    <citation type="submission" date="2011-04" db="EMBL/GenBank/DDBJ databases">
        <title>The Genome Sequence of Clostridium citroniae WAL-19142.</title>
        <authorList>
            <consortium name="The Broad Institute Genome Sequencing Platform"/>
            <person name="Earl A."/>
            <person name="Ward D."/>
            <person name="Feldgarden M."/>
            <person name="Gevers D."/>
            <person name="Warren Y.A."/>
            <person name="Tyrrell K.L."/>
            <person name="Citron D.M."/>
            <person name="Goldstein E.J."/>
            <person name="Daigneault M."/>
            <person name="Allen-Vercoe E."/>
            <person name="Young S.K."/>
            <person name="Zeng Q."/>
            <person name="Gargeya S."/>
            <person name="Fitzgerald M."/>
            <person name="Haas B."/>
            <person name="Abouelleil A."/>
            <person name="Alvarado L."/>
            <person name="Arachchi H.M."/>
            <person name="Berlin A."/>
            <person name="Brown A."/>
            <person name="Chapman S.B."/>
            <person name="Chen Z."/>
            <person name="Dunbar C."/>
            <person name="Freedman E."/>
            <person name="Gearin G."/>
            <person name="Gellesch M."/>
            <person name="Goldberg J."/>
            <person name="Griggs A."/>
            <person name="Gujja S."/>
            <person name="Heilman E.R."/>
            <person name="Heiman D."/>
            <person name="Howarth C."/>
            <person name="Larson L."/>
            <person name="Lui A."/>
            <person name="MacDonald P.J."/>
            <person name="Mehta T."/>
            <person name="Montmayeur A."/>
            <person name="Murphy C."/>
            <person name="Neiman D."/>
            <person name="Pearson M."/>
            <person name="Priest M."/>
            <person name="Roberts A."/>
            <person name="Saif S."/>
            <person name="Shea T."/>
            <person name="Shenoy N."/>
            <person name="Sisk P."/>
            <person name="Stolte C."/>
            <person name="Sykes S."/>
            <person name="White J."/>
            <person name="Yandava C."/>
            <person name="Wortman J."/>
            <person name="Nusbaum C."/>
            <person name="Birren B."/>
        </authorList>
    </citation>
    <scope>NUCLEOTIDE SEQUENCE [LARGE SCALE GENOMIC DNA]</scope>
    <source>
        <strain evidence="1 2">WAL-19142</strain>
    </source>
</reference>
<dbReference type="EMBL" id="ADLK01000042">
    <property type="protein sequence ID" value="KMW14088.1"/>
    <property type="molecule type" value="Genomic_DNA"/>
</dbReference>
<dbReference type="PATRIC" id="fig|742734.4.peg.5381"/>
<name>A0A0J9BMI6_9FIRM</name>
<sequence>MFKTGDTCYFLESSHRVVEGTIRSCAGGNYIVKYGQGKGIRLSGSRLYKTLEDAEAAMPRKTEARRRTPYDYM</sequence>
<dbReference type="RefSeq" id="WP_048930992.1">
    <property type="nucleotide sequence ID" value="NZ_KQ235884.1"/>
</dbReference>
<dbReference type="GeneID" id="93164864"/>
<comment type="caution">
    <text evidence="1">The sequence shown here is derived from an EMBL/GenBank/DDBJ whole genome shotgun (WGS) entry which is preliminary data.</text>
</comment>
<dbReference type="Proteomes" id="UP000037392">
    <property type="component" value="Unassembled WGS sequence"/>
</dbReference>
<dbReference type="AlphaFoldDB" id="A0A0J9BMI6"/>
<organism evidence="1 2">
    <name type="scientific">[Clostridium] citroniae WAL-19142</name>
    <dbReference type="NCBI Taxonomy" id="742734"/>
    <lineage>
        <taxon>Bacteria</taxon>
        <taxon>Bacillati</taxon>
        <taxon>Bacillota</taxon>
        <taxon>Clostridia</taxon>
        <taxon>Lachnospirales</taxon>
        <taxon>Lachnospiraceae</taxon>
        <taxon>Enterocloster</taxon>
    </lineage>
</organism>
<gene>
    <name evidence="1" type="ORF">HMPREF9470_05027</name>
</gene>
<proteinExistence type="predicted"/>
<evidence type="ECO:0000313" key="2">
    <source>
        <dbReference type="Proteomes" id="UP000037392"/>
    </source>
</evidence>
<evidence type="ECO:0000313" key="1">
    <source>
        <dbReference type="EMBL" id="KMW14088.1"/>
    </source>
</evidence>
<protein>
    <submittedName>
        <fullName evidence="1">Uncharacterized protein</fullName>
    </submittedName>
</protein>
<accession>A0A0J9BMI6</accession>